<evidence type="ECO:0000256" key="7">
    <source>
        <dbReference type="ARBA" id="ARBA00022989"/>
    </source>
</evidence>
<feature type="domain" description="Potassium channel inwardly rectifying transmembrane" evidence="15">
    <location>
        <begin position="226"/>
        <end position="273"/>
    </location>
</feature>
<keyword evidence="3 12" id="KW-0633">Potassium transport</keyword>
<keyword evidence="5 12" id="KW-0851">Voltage-gated channel</keyword>
<dbReference type="InterPro" id="IPR016449">
    <property type="entry name" value="K_chnl_inward-rec_Kir"/>
</dbReference>
<evidence type="ECO:0000259" key="15">
    <source>
        <dbReference type="Pfam" id="PF01007"/>
    </source>
</evidence>
<dbReference type="InterPro" id="IPR014756">
    <property type="entry name" value="Ig_E-set"/>
</dbReference>
<comment type="subcellular location">
    <subcellularLocation>
        <location evidence="1 12">Membrane</location>
        <topology evidence="1 12">Multi-pass membrane protein</topology>
    </subcellularLocation>
</comment>
<feature type="domain" description="Potassium channel inwardly rectifying transmembrane" evidence="15">
    <location>
        <begin position="125"/>
        <end position="208"/>
    </location>
</feature>
<evidence type="ECO:0000256" key="1">
    <source>
        <dbReference type="ARBA" id="ARBA00004141"/>
    </source>
</evidence>
<evidence type="ECO:0000256" key="5">
    <source>
        <dbReference type="ARBA" id="ARBA00022882"/>
    </source>
</evidence>
<dbReference type="SUPFAM" id="SSF81324">
    <property type="entry name" value="Voltage-gated potassium channels"/>
    <property type="match status" value="1"/>
</dbReference>
<comment type="similarity">
    <text evidence="12">Belongs to the inward rectifier-type potassium channel (TC 1.A.2.1) family.</text>
</comment>
<feature type="transmembrane region" description="Helical" evidence="14">
    <location>
        <begin position="244"/>
        <end position="268"/>
    </location>
</feature>
<evidence type="ECO:0000256" key="12">
    <source>
        <dbReference type="RuleBase" id="RU003822"/>
    </source>
</evidence>
<keyword evidence="7 14" id="KW-1133">Transmembrane helix</keyword>
<dbReference type="InterPro" id="IPR013518">
    <property type="entry name" value="K_chnl_inward-rec_Kir_cyto"/>
</dbReference>
<evidence type="ECO:0000256" key="10">
    <source>
        <dbReference type="ARBA" id="ARBA00023303"/>
    </source>
</evidence>
<keyword evidence="10 12" id="KW-0407">Ion channel</keyword>
<evidence type="ECO:0000256" key="2">
    <source>
        <dbReference type="ARBA" id="ARBA00022448"/>
    </source>
</evidence>
<evidence type="ECO:0000259" key="16">
    <source>
        <dbReference type="Pfam" id="PF17655"/>
    </source>
</evidence>
<proteinExistence type="inferred from homology"/>
<keyword evidence="4 12" id="KW-0812">Transmembrane</keyword>
<accession>A0ABV0QJ95</accession>
<feature type="region of interest" description="Disordered" evidence="13">
    <location>
        <begin position="487"/>
        <end position="510"/>
    </location>
</feature>
<keyword evidence="8 12" id="KW-0406">Ion transport</keyword>
<dbReference type="PANTHER" id="PTHR11767">
    <property type="entry name" value="INWARD RECTIFIER POTASSIUM CHANNEL"/>
    <property type="match status" value="1"/>
</dbReference>
<sequence length="530" mass="58982">MTHVTSAFHSFYRSQWEFSPLSVSVLSIMLARKGLLPDGFRLTRLAEDQNQPNRSHFRSQRARFITKTGSCNVAHKNIREQLSRLLQTGRSYCVGNPLLKEKHKPSAGSEVSLSGDDGFSLFVSQGRFLQDVFTTMVDLKWQHSLLIFTSAFLCSWMLFAMIWWLLAFAHGDLEPRDPDSDPAPVPCVTAIQSFTSAFLFSIEVQASLTAIADCCRRCHLLMLLSQLQVTIGFGGRMVTEECPVAIIILIIQNILGLIINAVMLGCVFMKTAQANRRAETLIFSRNAVIATRNGRPTFMFRVGDLRKSMIISATVQLQVIRRTVTAEGEVIPVCQLDIQVENPLRSNGIFLVSPLIISHTIERGSPLYDLSAQSLATEDLEIIVILEGVVETTGITMQARTSYTPEEILWGRRFVSIITEEDGRYCVDYCKFGNTVPVRMSSLSAKELDQAQGVQEGTSESQLQGWGLVRAGRGGFRRGGRTCCGSAPQPWYAQSEKQQKDAEQKGQKKKVQLEVIGRQVEEDGLGDVSD</sequence>
<reference evidence="17 18" key="1">
    <citation type="submission" date="2021-06" db="EMBL/GenBank/DDBJ databases">
        <authorList>
            <person name="Palmer J.M."/>
        </authorList>
    </citation>
    <scope>NUCLEOTIDE SEQUENCE [LARGE SCALE GENOMIC DNA]</scope>
    <source>
        <strain evidence="17 18">XC_2019</strain>
        <tissue evidence="17">Muscle</tissue>
    </source>
</reference>
<dbReference type="Pfam" id="PF01007">
    <property type="entry name" value="IRK"/>
    <property type="match status" value="2"/>
</dbReference>
<evidence type="ECO:0000256" key="6">
    <source>
        <dbReference type="ARBA" id="ARBA00022958"/>
    </source>
</evidence>
<protein>
    <submittedName>
        <fullName evidence="17">Uncharacterized protein</fullName>
    </submittedName>
</protein>
<dbReference type="Gene3D" id="2.60.40.1400">
    <property type="entry name" value="G protein-activated inward rectifier potassium channel 1"/>
    <property type="match status" value="1"/>
</dbReference>
<feature type="domain" description="Inward rectifier potassium channel C-terminal" evidence="16">
    <location>
        <begin position="281"/>
        <end position="451"/>
    </location>
</feature>
<dbReference type="InterPro" id="IPR040445">
    <property type="entry name" value="Kir_TM"/>
</dbReference>
<organism evidence="17 18">
    <name type="scientific">Xenoophorus captivus</name>
    <dbReference type="NCBI Taxonomy" id="1517983"/>
    <lineage>
        <taxon>Eukaryota</taxon>
        <taxon>Metazoa</taxon>
        <taxon>Chordata</taxon>
        <taxon>Craniata</taxon>
        <taxon>Vertebrata</taxon>
        <taxon>Euteleostomi</taxon>
        <taxon>Actinopterygii</taxon>
        <taxon>Neopterygii</taxon>
        <taxon>Teleostei</taxon>
        <taxon>Neoteleostei</taxon>
        <taxon>Acanthomorphata</taxon>
        <taxon>Ovalentaria</taxon>
        <taxon>Atherinomorphae</taxon>
        <taxon>Cyprinodontiformes</taxon>
        <taxon>Goodeidae</taxon>
        <taxon>Xenoophorus</taxon>
    </lineage>
</organism>
<comment type="caution">
    <text evidence="17">The sequence shown here is derived from an EMBL/GenBank/DDBJ whole genome shotgun (WGS) entry which is preliminary data.</text>
</comment>
<evidence type="ECO:0000256" key="11">
    <source>
        <dbReference type="ARBA" id="ARBA00034430"/>
    </source>
</evidence>
<feature type="compositionally biased region" description="Basic and acidic residues" evidence="13">
    <location>
        <begin position="497"/>
        <end position="506"/>
    </location>
</feature>
<evidence type="ECO:0000256" key="9">
    <source>
        <dbReference type="ARBA" id="ARBA00023136"/>
    </source>
</evidence>
<evidence type="ECO:0000256" key="13">
    <source>
        <dbReference type="SAM" id="MobiDB-lite"/>
    </source>
</evidence>
<comment type="catalytic activity">
    <reaction evidence="11">
        <text>K(+)(in) = K(+)(out)</text>
        <dbReference type="Rhea" id="RHEA:29463"/>
        <dbReference type="ChEBI" id="CHEBI:29103"/>
    </reaction>
</comment>
<evidence type="ECO:0000256" key="3">
    <source>
        <dbReference type="ARBA" id="ARBA00022538"/>
    </source>
</evidence>
<dbReference type="EMBL" id="JAHRIN010012722">
    <property type="protein sequence ID" value="MEQ2195903.1"/>
    <property type="molecule type" value="Genomic_DNA"/>
</dbReference>
<feature type="transmembrane region" description="Helical" evidence="14">
    <location>
        <begin position="145"/>
        <end position="169"/>
    </location>
</feature>
<dbReference type="Pfam" id="PF17655">
    <property type="entry name" value="IRK_C"/>
    <property type="match status" value="1"/>
</dbReference>
<dbReference type="InterPro" id="IPR041647">
    <property type="entry name" value="IRK_C"/>
</dbReference>
<evidence type="ECO:0000256" key="14">
    <source>
        <dbReference type="SAM" id="Phobius"/>
    </source>
</evidence>
<dbReference type="PANTHER" id="PTHR11767:SF55">
    <property type="entry name" value="KIR6.3 PROTEIN"/>
    <property type="match status" value="1"/>
</dbReference>
<dbReference type="Proteomes" id="UP001434883">
    <property type="component" value="Unassembled WGS sequence"/>
</dbReference>
<name>A0ABV0QJ95_9TELE</name>
<dbReference type="PRINTS" id="PR01320">
    <property type="entry name" value="KIRCHANNEL"/>
</dbReference>
<dbReference type="Gene3D" id="1.10.287.70">
    <property type="match status" value="2"/>
</dbReference>
<keyword evidence="9 14" id="KW-0472">Membrane</keyword>
<evidence type="ECO:0000313" key="17">
    <source>
        <dbReference type="EMBL" id="MEQ2195903.1"/>
    </source>
</evidence>
<evidence type="ECO:0000256" key="8">
    <source>
        <dbReference type="ARBA" id="ARBA00023065"/>
    </source>
</evidence>
<dbReference type="PIRSF" id="PIRSF005465">
    <property type="entry name" value="GIRK_kir"/>
    <property type="match status" value="1"/>
</dbReference>
<gene>
    <name evidence="17" type="ORF">XENOCAPTIV_020117</name>
</gene>
<evidence type="ECO:0000256" key="4">
    <source>
        <dbReference type="ARBA" id="ARBA00022692"/>
    </source>
</evidence>
<evidence type="ECO:0000313" key="18">
    <source>
        <dbReference type="Proteomes" id="UP001434883"/>
    </source>
</evidence>
<keyword evidence="2 12" id="KW-0813">Transport</keyword>
<keyword evidence="6 12" id="KW-0630">Potassium</keyword>
<keyword evidence="18" id="KW-1185">Reference proteome</keyword>
<dbReference type="SUPFAM" id="SSF81296">
    <property type="entry name" value="E set domains"/>
    <property type="match status" value="1"/>
</dbReference>